<keyword evidence="2" id="KW-1185">Reference proteome</keyword>
<dbReference type="RefSeq" id="WP_062371988.1">
    <property type="nucleotide sequence ID" value="NZ_LNCD01000101.1"/>
</dbReference>
<dbReference type="Gene3D" id="3.40.50.2300">
    <property type="match status" value="1"/>
</dbReference>
<dbReference type="SUPFAM" id="SSF52172">
    <property type="entry name" value="CheY-like"/>
    <property type="match status" value="1"/>
</dbReference>
<proteinExistence type="predicted"/>
<gene>
    <name evidence="1" type="ORF">AS026_12730</name>
</gene>
<protein>
    <submittedName>
        <fullName evidence="1">Transcriptional regulator</fullName>
    </submittedName>
</protein>
<name>A0A109JFJ4_9HYPH</name>
<reference evidence="1 2" key="1">
    <citation type="submission" date="2015-11" db="EMBL/GenBank/DDBJ databases">
        <title>Draft Genome Sequence of the Strain BR 10423 (Rhizobium sp.) isolated from nodules of Mimosa pudica.</title>
        <authorList>
            <person name="Barauna A.C."/>
            <person name="Zilli J.E."/>
            <person name="Simoes-Araujo J.L."/>
            <person name="Reis V.M."/>
            <person name="James E.K."/>
            <person name="Reis F.B.Jr."/>
            <person name="Rouws L.F."/>
            <person name="Passos S.R."/>
            <person name="Gois S.R."/>
        </authorList>
    </citation>
    <scope>NUCLEOTIDE SEQUENCE [LARGE SCALE GENOMIC DNA]</scope>
    <source>
        <strain evidence="1 2">BR10423</strain>
    </source>
</reference>
<dbReference type="AlphaFoldDB" id="A0A109JFJ4"/>
<evidence type="ECO:0000313" key="2">
    <source>
        <dbReference type="Proteomes" id="UP000068164"/>
    </source>
</evidence>
<accession>A0A109JFJ4</accession>
<evidence type="ECO:0000313" key="1">
    <source>
        <dbReference type="EMBL" id="KWV47935.1"/>
    </source>
</evidence>
<dbReference type="OrthoDB" id="7774278at2"/>
<dbReference type="EMBL" id="LNCD01000101">
    <property type="protein sequence ID" value="KWV47935.1"/>
    <property type="molecule type" value="Genomic_DNA"/>
</dbReference>
<organism evidence="1 2">
    <name type="scientific">Rhizobium altiplani</name>
    <dbReference type="NCBI Taxonomy" id="1864509"/>
    <lineage>
        <taxon>Bacteria</taxon>
        <taxon>Pseudomonadati</taxon>
        <taxon>Pseudomonadota</taxon>
        <taxon>Alphaproteobacteria</taxon>
        <taxon>Hyphomicrobiales</taxon>
        <taxon>Rhizobiaceae</taxon>
        <taxon>Rhizobium/Agrobacterium group</taxon>
        <taxon>Rhizobium</taxon>
    </lineage>
</organism>
<comment type="caution">
    <text evidence="1">The sequence shown here is derived from an EMBL/GenBank/DDBJ whole genome shotgun (WGS) entry which is preliminary data.</text>
</comment>
<dbReference type="InterPro" id="IPR011006">
    <property type="entry name" value="CheY-like_superfamily"/>
</dbReference>
<sequence>MAKKDLNNHAFPINLFAGKRILIVEEDYFVADEARRLLEAAGARITGATAPFAIGMIDPEITDAAILDIRLDGEAAFLIADRLYSFRIPFVFATSHVDAGVKDSFGGFHLCGDLHALGDIALALFSTKHH</sequence>
<dbReference type="Proteomes" id="UP000068164">
    <property type="component" value="Unassembled WGS sequence"/>
</dbReference>